<dbReference type="Proteomes" id="UP001056436">
    <property type="component" value="Unassembled WGS sequence"/>
</dbReference>
<accession>A0A9P9XS58</accession>
<evidence type="ECO:0000313" key="2">
    <source>
        <dbReference type="Proteomes" id="UP001056436"/>
    </source>
</evidence>
<sequence length="59" mass="6418">MSYSRDILVSRRPCQSVDSFGNCGFKKPSRPRVTGTVRPRGNTIARALVAGCVNTEFAS</sequence>
<protein>
    <submittedName>
        <fullName evidence="1">Uncharacterized protein</fullName>
    </submittedName>
</protein>
<reference evidence="1" key="1">
    <citation type="submission" date="2019-01" db="EMBL/GenBank/DDBJ databases">
        <title>Colletotrichum abscissum LGMF1257.</title>
        <authorList>
            <person name="Baroncelli R."/>
        </authorList>
    </citation>
    <scope>NUCLEOTIDE SEQUENCE</scope>
    <source>
        <strain evidence="1">Ca142</strain>
    </source>
</reference>
<name>A0A9P9XS58_9PEZI</name>
<comment type="caution">
    <text evidence="1">The sequence shown here is derived from an EMBL/GenBank/DDBJ whole genome shotgun (WGS) entry which is preliminary data.</text>
</comment>
<organism evidence="1 2">
    <name type="scientific">Colletotrichum abscissum</name>
    <dbReference type="NCBI Taxonomy" id="1671311"/>
    <lineage>
        <taxon>Eukaryota</taxon>
        <taxon>Fungi</taxon>
        <taxon>Dikarya</taxon>
        <taxon>Ascomycota</taxon>
        <taxon>Pezizomycotina</taxon>
        <taxon>Sordariomycetes</taxon>
        <taxon>Hypocreomycetidae</taxon>
        <taxon>Glomerellales</taxon>
        <taxon>Glomerellaceae</taxon>
        <taxon>Colletotrichum</taxon>
        <taxon>Colletotrichum acutatum species complex</taxon>
    </lineage>
</organism>
<dbReference type="EMBL" id="SDAQ01000001">
    <property type="protein sequence ID" value="KAI3559402.1"/>
    <property type="molecule type" value="Genomic_DNA"/>
</dbReference>
<proteinExistence type="predicted"/>
<evidence type="ECO:0000313" key="1">
    <source>
        <dbReference type="EMBL" id="KAI3559402.1"/>
    </source>
</evidence>
<gene>
    <name evidence="1" type="ORF">CABS02_00377</name>
</gene>
<dbReference type="AlphaFoldDB" id="A0A9P9XS58"/>
<keyword evidence="2" id="KW-1185">Reference proteome</keyword>